<name>A0AA36H9F5_CYLNA</name>
<dbReference type="GO" id="GO:0001786">
    <property type="term" value="F:phosphatidylserine binding"/>
    <property type="evidence" value="ECO:0007669"/>
    <property type="project" value="TreeGrafter"/>
</dbReference>
<dbReference type="GO" id="GO:0070382">
    <property type="term" value="C:exocytic vesicle"/>
    <property type="evidence" value="ECO:0007669"/>
    <property type="project" value="TreeGrafter"/>
</dbReference>
<keyword evidence="1" id="KW-0472">Membrane</keyword>
<keyword evidence="1" id="KW-0812">Transmembrane</keyword>
<dbReference type="GO" id="GO:0098793">
    <property type="term" value="C:presynapse"/>
    <property type="evidence" value="ECO:0007669"/>
    <property type="project" value="GOC"/>
</dbReference>
<dbReference type="GO" id="GO:0030276">
    <property type="term" value="F:clathrin binding"/>
    <property type="evidence" value="ECO:0007669"/>
    <property type="project" value="TreeGrafter"/>
</dbReference>
<evidence type="ECO:0000313" key="2">
    <source>
        <dbReference type="EMBL" id="CAJ0606549.1"/>
    </source>
</evidence>
<dbReference type="EMBL" id="CATQJL010000316">
    <property type="protein sequence ID" value="CAJ0606549.1"/>
    <property type="molecule type" value="Genomic_DNA"/>
</dbReference>
<proteinExistence type="predicted"/>
<dbReference type="GO" id="GO:0005509">
    <property type="term" value="F:calcium ion binding"/>
    <property type="evidence" value="ECO:0007669"/>
    <property type="project" value="TreeGrafter"/>
</dbReference>
<dbReference type="AlphaFoldDB" id="A0AA36H9F5"/>
<reference evidence="2" key="1">
    <citation type="submission" date="2023-07" db="EMBL/GenBank/DDBJ databases">
        <authorList>
            <consortium name="CYATHOMIX"/>
        </authorList>
    </citation>
    <scope>NUCLEOTIDE SEQUENCE</scope>
    <source>
        <strain evidence="2">N/A</strain>
    </source>
</reference>
<dbReference type="GO" id="GO:0048791">
    <property type="term" value="P:calcium ion-regulated exocytosis of neurotransmitter"/>
    <property type="evidence" value="ECO:0007669"/>
    <property type="project" value="TreeGrafter"/>
</dbReference>
<dbReference type="PANTHER" id="PTHR10024:SF252">
    <property type="entry name" value="SYNAPTOTAGMIN-12"/>
    <property type="match status" value="1"/>
</dbReference>
<dbReference type="GO" id="GO:0005886">
    <property type="term" value="C:plasma membrane"/>
    <property type="evidence" value="ECO:0007669"/>
    <property type="project" value="TreeGrafter"/>
</dbReference>
<keyword evidence="1" id="KW-1133">Transmembrane helix</keyword>
<dbReference type="GO" id="GO:0048488">
    <property type="term" value="P:synaptic vesicle endocytosis"/>
    <property type="evidence" value="ECO:0007669"/>
    <property type="project" value="TreeGrafter"/>
</dbReference>
<gene>
    <name evidence="2" type="ORF">CYNAS_LOCUS18532</name>
</gene>
<protein>
    <submittedName>
        <fullName evidence="2">Uncharacterized protein</fullName>
    </submittedName>
</protein>
<dbReference type="InterPro" id="IPR035892">
    <property type="entry name" value="C2_domain_sf"/>
</dbReference>
<dbReference type="Gene3D" id="2.60.40.150">
    <property type="entry name" value="C2 domain"/>
    <property type="match status" value="1"/>
</dbReference>
<evidence type="ECO:0000256" key="1">
    <source>
        <dbReference type="SAM" id="Phobius"/>
    </source>
</evidence>
<dbReference type="PANTHER" id="PTHR10024">
    <property type="entry name" value="SYNAPTOTAGMIN"/>
    <property type="match status" value="1"/>
</dbReference>
<dbReference type="Proteomes" id="UP001176961">
    <property type="component" value="Unassembled WGS sequence"/>
</dbReference>
<comment type="caution">
    <text evidence="2">The sequence shown here is derived from an EMBL/GenBank/DDBJ whole genome shotgun (WGS) entry which is preliminary data.</text>
</comment>
<sequence>MDAGTQWVIAGLVLLLILLVVLLFSKTPFLSLFIAEQGWEKLDENSGILEHSSSLSRIPLRAKQPYDKAAAFCYSNPVDGFIKMSYGIHDEKDPKQYLVPCEEIQHQLVVENNPDVHLTPERRISDEQVHCTDGQLRRCISTDSVDSAASSIIEVNRDVPMANMTLKYDEATQMLSVQLHHLSDVYSDYGQIWLLFFLLPHPKPLWRTEARSTPSSFIDYSSVYQQCVRKCDLHKIALLVQLYSSRNQSASIVGQSRIRLKDLSLTSGDDAPVELALQPSKSKSPINDVPSVKLGEILFLAAFSQDRLTVIVSKIRNLAPIYHTVFIRLYIVQPMGQVTKKKTSERVLVDGAADIGESMFFSVPRSRVLKSHLRLSIVCGTDTVTKSIGHVTLGPKSSGKELGHWKRALSGDGPPLATWHAVRPRSTAC</sequence>
<feature type="transmembrane region" description="Helical" evidence="1">
    <location>
        <begin position="6"/>
        <end position="24"/>
    </location>
</feature>
<evidence type="ECO:0000313" key="3">
    <source>
        <dbReference type="Proteomes" id="UP001176961"/>
    </source>
</evidence>
<dbReference type="GO" id="GO:0005544">
    <property type="term" value="F:calcium-dependent phospholipid binding"/>
    <property type="evidence" value="ECO:0007669"/>
    <property type="project" value="TreeGrafter"/>
</dbReference>
<organism evidence="2 3">
    <name type="scientific">Cylicocyclus nassatus</name>
    <name type="common">Nematode worm</name>
    <dbReference type="NCBI Taxonomy" id="53992"/>
    <lineage>
        <taxon>Eukaryota</taxon>
        <taxon>Metazoa</taxon>
        <taxon>Ecdysozoa</taxon>
        <taxon>Nematoda</taxon>
        <taxon>Chromadorea</taxon>
        <taxon>Rhabditida</taxon>
        <taxon>Rhabditina</taxon>
        <taxon>Rhabditomorpha</taxon>
        <taxon>Strongyloidea</taxon>
        <taxon>Strongylidae</taxon>
        <taxon>Cylicocyclus</taxon>
    </lineage>
</organism>
<dbReference type="GO" id="GO:0000149">
    <property type="term" value="F:SNARE binding"/>
    <property type="evidence" value="ECO:0007669"/>
    <property type="project" value="TreeGrafter"/>
</dbReference>
<accession>A0AA36H9F5</accession>
<keyword evidence="3" id="KW-1185">Reference proteome</keyword>